<evidence type="ECO:0000256" key="5">
    <source>
        <dbReference type="ARBA" id="ARBA00023136"/>
    </source>
</evidence>
<evidence type="ECO:0000256" key="4">
    <source>
        <dbReference type="ARBA" id="ARBA00022989"/>
    </source>
</evidence>
<keyword evidence="2" id="KW-0813">Transport</keyword>
<feature type="transmembrane region" description="Helical" evidence="7">
    <location>
        <begin position="84"/>
        <end position="108"/>
    </location>
</feature>
<dbReference type="OrthoDB" id="9109650at2"/>
<evidence type="ECO:0000313" key="9">
    <source>
        <dbReference type="EMBL" id="RVU28851.1"/>
    </source>
</evidence>
<dbReference type="PANTHER" id="PTHR23511">
    <property type="entry name" value="SYNAPTIC VESICLE GLYCOPROTEIN 2"/>
    <property type="match status" value="1"/>
</dbReference>
<dbReference type="Pfam" id="PF00083">
    <property type="entry name" value="Sugar_tr"/>
    <property type="match status" value="1"/>
</dbReference>
<organism evidence="9 10">
    <name type="scientific">Streptomyces antnestii</name>
    <dbReference type="NCBI Taxonomy" id="2494256"/>
    <lineage>
        <taxon>Bacteria</taxon>
        <taxon>Bacillati</taxon>
        <taxon>Actinomycetota</taxon>
        <taxon>Actinomycetes</taxon>
        <taxon>Kitasatosporales</taxon>
        <taxon>Streptomycetaceae</taxon>
        <taxon>Streptomyces</taxon>
    </lineage>
</organism>
<feature type="compositionally biased region" description="Basic residues" evidence="6">
    <location>
        <begin position="21"/>
        <end position="32"/>
    </location>
</feature>
<feature type="domain" description="Major facilitator superfamily (MFS) profile" evidence="8">
    <location>
        <begin position="84"/>
        <end position="495"/>
    </location>
</feature>
<sequence length="522" mass="54765">MQLHPKGVDSTPCGADAGPRFVRHNPSLRRPHQSVGPATRPGTWRSACPPADRTPVPRRSRMGDAHPLLAALSSARHGALHRRVLLTVSAMFFFDLADLNTFAFAAPAIRRAHLFTVDDIAFVTALAFAGMAVGAILGGRFADQVGRRRVMTGSVVLFSAASVVNALVTAVGAMAAARFATGFGLGAMTSVAITYLSEVTPAARRGRVQATALGTGLVGIPVVAFTARGLTADDPGGWRALFVIGALGVLLVPFLMRLPESPRWLLARGRSAEAVRVTRAFVPDWEPSADALAAPPAPAGRPRFSELFAVGQRRNTVALMVLWLFGLVGFYGFQSWVPTLLADHGQDFAKSMTMSAVTTIGAVPGAFLAWPFIDRYPRKHLAVVLGLVVAALGIGYGLSSSVVAVVVFGTLVAALSQTFIAVLYSYTPEVFPTRLRTAGAGLGNGVGRIGNVIAPLVVAAIYTTPGLGYIAVFVFIAGCWLVATATVFFFGVDTRGRSLETLHDAAAAPVASAAPVSQRIGE</sequence>
<gene>
    <name evidence="9" type="ORF">EOT10_03020</name>
</gene>
<keyword evidence="5 7" id="KW-0472">Membrane</keyword>
<keyword evidence="4 7" id="KW-1133">Transmembrane helix</keyword>
<feature type="transmembrane region" description="Helical" evidence="7">
    <location>
        <begin position="404"/>
        <end position="424"/>
    </location>
</feature>
<dbReference type="InterPro" id="IPR005829">
    <property type="entry name" value="Sugar_transporter_CS"/>
</dbReference>
<proteinExistence type="predicted"/>
<feature type="transmembrane region" description="Helical" evidence="7">
    <location>
        <begin position="150"/>
        <end position="173"/>
    </location>
</feature>
<evidence type="ECO:0000256" key="2">
    <source>
        <dbReference type="ARBA" id="ARBA00022448"/>
    </source>
</evidence>
<evidence type="ECO:0000256" key="3">
    <source>
        <dbReference type="ARBA" id="ARBA00022692"/>
    </source>
</evidence>
<dbReference type="AlphaFoldDB" id="A0A3S2VJG0"/>
<protein>
    <submittedName>
        <fullName evidence="9">MFS transporter</fullName>
    </submittedName>
</protein>
<feature type="region of interest" description="Disordered" evidence="6">
    <location>
        <begin position="1"/>
        <end position="61"/>
    </location>
</feature>
<feature type="transmembrane region" description="Helical" evidence="7">
    <location>
        <begin position="469"/>
        <end position="492"/>
    </location>
</feature>
<reference evidence="9 10" key="1">
    <citation type="submission" date="2019-01" db="EMBL/GenBank/DDBJ databases">
        <title>Genome sequences of Streptomyces and Rhizobium isolates collected from root and soil.</title>
        <authorList>
            <person name="Chhettri S."/>
            <person name="Sevigny J.L."/>
            <person name="Sen A."/>
            <person name="Ennis N."/>
            <person name="Tisa L."/>
        </authorList>
    </citation>
    <scope>NUCLEOTIDE SEQUENCE [LARGE SCALE GENOMIC DNA]</scope>
    <source>
        <strain evidence="9 10">San01</strain>
    </source>
</reference>
<dbReference type="GO" id="GO:0005886">
    <property type="term" value="C:plasma membrane"/>
    <property type="evidence" value="ECO:0007669"/>
    <property type="project" value="UniProtKB-SubCell"/>
</dbReference>
<feature type="transmembrane region" description="Helical" evidence="7">
    <location>
        <begin position="236"/>
        <end position="256"/>
    </location>
</feature>
<dbReference type="PANTHER" id="PTHR23511:SF34">
    <property type="entry name" value="SYNAPTIC VESICLE GLYCOPROTEIN 2"/>
    <property type="match status" value="1"/>
</dbReference>
<comment type="caution">
    <text evidence="9">The sequence shown here is derived from an EMBL/GenBank/DDBJ whole genome shotgun (WGS) entry which is preliminary data.</text>
</comment>
<feature type="transmembrane region" description="Helical" evidence="7">
    <location>
        <begin position="179"/>
        <end position="196"/>
    </location>
</feature>
<feature type="transmembrane region" description="Helical" evidence="7">
    <location>
        <begin position="208"/>
        <end position="230"/>
    </location>
</feature>
<feature type="transmembrane region" description="Helical" evidence="7">
    <location>
        <begin position="120"/>
        <end position="138"/>
    </location>
</feature>
<evidence type="ECO:0000256" key="7">
    <source>
        <dbReference type="SAM" id="Phobius"/>
    </source>
</evidence>
<dbReference type="CDD" id="cd17316">
    <property type="entry name" value="MFS_SV2_like"/>
    <property type="match status" value="1"/>
</dbReference>
<feature type="transmembrane region" description="Helical" evidence="7">
    <location>
        <begin position="445"/>
        <end position="463"/>
    </location>
</feature>
<feature type="transmembrane region" description="Helical" evidence="7">
    <location>
        <begin position="353"/>
        <end position="373"/>
    </location>
</feature>
<evidence type="ECO:0000256" key="6">
    <source>
        <dbReference type="SAM" id="MobiDB-lite"/>
    </source>
</evidence>
<evidence type="ECO:0000313" key="10">
    <source>
        <dbReference type="Proteomes" id="UP000283128"/>
    </source>
</evidence>
<evidence type="ECO:0000256" key="1">
    <source>
        <dbReference type="ARBA" id="ARBA00004651"/>
    </source>
</evidence>
<dbReference type="InterPro" id="IPR005828">
    <property type="entry name" value="MFS_sugar_transport-like"/>
</dbReference>
<dbReference type="EMBL" id="RZYA01000001">
    <property type="protein sequence ID" value="RVU28851.1"/>
    <property type="molecule type" value="Genomic_DNA"/>
</dbReference>
<keyword evidence="3 7" id="KW-0812">Transmembrane</keyword>
<dbReference type="Gene3D" id="1.20.1250.20">
    <property type="entry name" value="MFS general substrate transporter like domains"/>
    <property type="match status" value="1"/>
</dbReference>
<dbReference type="GO" id="GO:0022857">
    <property type="term" value="F:transmembrane transporter activity"/>
    <property type="evidence" value="ECO:0007669"/>
    <property type="project" value="InterPro"/>
</dbReference>
<comment type="subcellular location">
    <subcellularLocation>
        <location evidence="1">Cell membrane</location>
        <topology evidence="1">Multi-pass membrane protein</topology>
    </subcellularLocation>
</comment>
<feature type="transmembrane region" description="Helical" evidence="7">
    <location>
        <begin position="316"/>
        <end position="333"/>
    </location>
</feature>
<name>A0A3S2VJG0_9ACTN</name>
<dbReference type="SUPFAM" id="SSF103473">
    <property type="entry name" value="MFS general substrate transporter"/>
    <property type="match status" value="1"/>
</dbReference>
<dbReference type="InterPro" id="IPR020846">
    <property type="entry name" value="MFS_dom"/>
</dbReference>
<dbReference type="PROSITE" id="PS00216">
    <property type="entry name" value="SUGAR_TRANSPORT_1"/>
    <property type="match status" value="1"/>
</dbReference>
<evidence type="ECO:0000259" key="8">
    <source>
        <dbReference type="PROSITE" id="PS50850"/>
    </source>
</evidence>
<keyword evidence="10" id="KW-1185">Reference proteome</keyword>
<dbReference type="InterPro" id="IPR036259">
    <property type="entry name" value="MFS_trans_sf"/>
</dbReference>
<accession>A0A3S2VJG0</accession>
<feature type="transmembrane region" description="Helical" evidence="7">
    <location>
        <begin position="380"/>
        <end position="398"/>
    </location>
</feature>
<dbReference type="PROSITE" id="PS50850">
    <property type="entry name" value="MFS"/>
    <property type="match status" value="1"/>
</dbReference>
<dbReference type="Proteomes" id="UP000283128">
    <property type="component" value="Unassembled WGS sequence"/>
</dbReference>